<keyword evidence="1" id="KW-0732">Signal</keyword>
<evidence type="ECO:0000313" key="3">
    <source>
        <dbReference type="Proteomes" id="UP000488956"/>
    </source>
</evidence>
<gene>
    <name evidence="2" type="ORF">PF010_g32493</name>
</gene>
<sequence>MDACLLVCFLCSRLFWSLGCASLVAFGVCPASARSDSTSCRDALPSVFSTRRSLP</sequence>
<feature type="signal peptide" evidence="1">
    <location>
        <begin position="1"/>
        <end position="21"/>
    </location>
</feature>
<dbReference type="EMBL" id="QXFX01009562">
    <property type="protein sequence ID" value="KAE9054533.1"/>
    <property type="molecule type" value="Genomic_DNA"/>
</dbReference>
<dbReference type="Proteomes" id="UP000488956">
    <property type="component" value="Unassembled WGS sequence"/>
</dbReference>
<evidence type="ECO:0008006" key="4">
    <source>
        <dbReference type="Google" id="ProtNLM"/>
    </source>
</evidence>
<evidence type="ECO:0000256" key="1">
    <source>
        <dbReference type="SAM" id="SignalP"/>
    </source>
</evidence>
<accession>A0A6G0JEU1</accession>
<name>A0A6G0JEU1_9STRA</name>
<organism evidence="2 3">
    <name type="scientific">Phytophthora fragariae</name>
    <dbReference type="NCBI Taxonomy" id="53985"/>
    <lineage>
        <taxon>Eukaryota</taxon>
        <taxon>Sar</taxon>
        <taxon>Stramenopiles</taxon>
        <taxon>Oomycota</taxon>
        <taxon>Peronosporomycetes</taxon>
        <taxon>Peronosporales</taxon>
        <taxon>Peronosporaceae</taxon>
        <taxon>Phytophthora</taxon>
    </lineage>
</organism>
<dbReference type="AlphaFoldDB" id="A0A6G0JEU1"/>
<protein>
    <recommendedName>
        <fullName evidence="4">RxLR effector protein</fullName>
    </recommendedName>
</protein>
<reference evidence="2 3" key="1">
    <citation type="submission" date="2018-09" db="EMBL/GenBank/DDBJ databases">
        <title>Genomic investigation of the strawberry pathogen Phytophthora fragariae indicates pathogenicity is determined by transcriptional variation in three key races.</title>
        <authorList>
            <person name="Adams T.M."/>
            <person name="Armitage A.D."/>
            <person name="Sobczyk M.K."/>
            <person name="Bates H.J."/>
            <person name="Dunwell J.M."/>
            <person name="Nellist C.F."/>
            <person name="Harrison R.J."/>
        </authorList>
    </citation>
    <scope>NUCLEOTIDE SEQUENCE [LARGE SCALE GENOMIC DNA]</scope>
    <source>
        <strain evidence="2 3">ONT-3</strain>
    </source>
</reference>
<evidence type="ECO:0000313" key="2">
    <source>
        <dbReference type="EMBL" id="KAE9054533.1"/>
    </source>
</evidence>
<comment type="caution">
    <text evidence="2">The sequence shown here is derived from an EMBL/GenBank/DDBJ whole genome shotgun (WGS) entry which is preliminary data.</text>
</comment>
<proteinExistence type="predicted"/>
<feature type="chain" id="PRO_5026164763" description="RxLR effector protein" evidence="1">
    <location>
        <begin position="22"/>
        <end position="55"/>
    </location>
</feature>